<sequence length="170" mass="19655">MNSFFKSIGLYNSLNLDLNINSAELIQRLWKVTYKTNTTFISLEKDSSIPTRFEYRGIIDANSFTIKRRARLFDMNRSNPLFQGTISDKNGQSSVFVEFFPSGFQIFNWMMILCFCFVAIFVNILGGQKNFVFAGIALVIAVTQYFILKRGISKGKYEFERELIYIAQKP</sequence>
<evidence type="ECO:0000313" key="3">
    <source>
        <dbReference type="EMBL" id="PRB92119.1"/>
    </source>
</evidence>
<evidence type="ECO:0000313" key="2">
    <source>
        <dbReference type="EMBL" id="PRB86366.1"/>
    </source>
</evidence>
<keyword evidence="1" id="KW-1133">Transmembrane helix</keyword>
<feature type="transmembrane region" description="Helical" evidence="1">
    <location>
        <begin position="106"/>
        <end position="125"/>
    </location>
</feature>
<keyword evidence="4" id="KW-1185">Reference proteome</keyword>
<dbReference type="RefSeq" id="WP_105681082.1">
    <property type="nucleotide sequence ID" value="NZ_JBBGZD010000001.1"/>
</dbReference>
<name>A0A2S9D0X7_CHRCI</name>
<dbReference type="Proteomes" id="UP000238534">
    <property type="component" value="Unassembled WGS sequence"/>
</dbReference>
<keyword evidence="1" id="KW-0812">Transmembrane</keyword>
<reference evidence="4 5" key="1">
    <citation type="submission" date="2017-09" db="EMBL/GenBank/DDBJ databases">
        <title>Genomic, metabolic, and phenotypic characteristics of bacterial isolates from the natural microbiome of the model nematode Caenorhabditis elegans.</title>
        <authorList>
            <person name="Zimmermann J."/>
            <person name="Obeng N."/>
            <person name="Yang W."/>
            <person name="Obeng O."/>
            <person name="Kissoyan K."/>
            <person name="Pees B."/>
            <person name="Dirksen P."/>
            <person name="Hoppner M."/>
            <person name="Franke A."/>
            <person name="Rosenstiel P."/>
            <person name="Leippe M."/>
            <person name="Dierking K."/>
            <person name="Kaleta C."/>
            <person name="Schulenburg H."/>
        </authorList>
    </citation>
    <scope>NUCLEOTIDE SEQUENCE [LARGE SCALE GENOMIC DNA]</scope>
    <source>
        <strain evidence="2 5">MYb25</strain>
        <strain evidence="3 4">MYb44</strain>
    </source>
</reference>
<dbReference type="OrthoDB" id="886186at2"/>
<dbReference type="AlphaFoldDB" id="A0A2S9D0X7"/>
<evidence type="ECO:0000313" key="5">
    <source>
        <dbReference type="Proteomes" id="UP000238534"/>
    </source>
</evidence>
<feature type="transmembrane region" description="Helical" evidence="1">
    <location>
        <begin position="131"/>
        <end position="148"/>
    </location>
</feature>
<keyword evidence="1" id="KW-0472">Membrane</keyword>
<evidence type="ECO:0000313" key="4">
    <source>
        <dbReference type="Proteomes" id="UP000238325"/>
    </source>
</evidence>
<dbReference type="EMBL" id="PCPH01000001">
    <property type="protein sequence ID" value="PRB92119.1"/>
    <property type="molecule type" value="Genomic_DNA"/>
</dbReference>
<protein>
    <submittedName>
        <fullName evidence="2">Uncharacterized protein</fullName>
    </submittedName>
</protein>
<dbReference type="Proteomes" id="UP000238325">
    <property type="component" value="Unassembled WGS sequence"/>
</dbReference>
<accession>A0A2S9D0X7</accession>
<evidence type="ECO:0000256" key="1">
    <source>
        <dbReference type="SAM" id="Phobius"/>
    </source>
</evidence>
<organism evidence="2 5">
    <name type="scientific">Chryseobacterium culicis</name>
    <dbReference type="NCBI Taxonomy" id="680127"/>
    <lineage>
        <taxon>Bacteria</taxon>
        <taxon>Pseudomonadati</taxon>
        <taxon>Bacteroidota</taxon>
        <taxon>Flavobacteriia</taxon>
        <taxon>Flavobacteriales</taxon>
        <taxon>Weeksellaceae</taxon>
        <taxon>Chryseobacterium group</taxon>
        <taxon>Chryseobacterium</taxon>
    </lineage>
</organism>
<proteinExistence type="predicted"/>
<gene>
    <name evidence="2" type="ORF">CQ022_08990</name>
    <name evidence="3" type="ORF">CQ033_02660</name>
</gene>
<comment type="caution">
    <text evidence="2">The sequence shown here is derived from an EMBL/GenBank/DDBJ whole genome shotgun (WGS) entry which is preliminary data.</text>
</comment>
<dbReference type="EMBL" id="PCPP01000001">
    <property type="protein sequence ID" value="PRB86366.1"/>
    <property type="molecule type" value="Genomic_DNA"/>
</dbReference>